<gene>
    <name evidence="1" type="ORF">Bhyg_02720</name>
</gene>
<protein>
    <submittedName>
        <fullName evidence="1">Uncharacterized protein</fullName>
    </submittedName>
</protein>
<dbReference type="EMBL" id="WJQU01000001">
    <property type="protein sequence ID" value="KAJ6647497.1"/>
    <property type="molecule type" value="Genomic_DNA"/>
</dbReference>
<reference evidence="1" key="1">
    <citation type="submission" date="2022-07" db="EMBL/GenBank/DDBJ databases">
        <authorList>
            <person name="Trinca V."/>
            <person name="Uliana J.V.C."/>
            <person name="Torres T.T."/>
            <person name="Ward R.J."/>
            <person name="Monesi N."/>
        </authorList>
    </citation>
    <scope>NUCLEOTIDE SEQUENCE</scope>
    <source>
        <strain evidence="1">HSMRA1968</strain>
        <tissue evidence="1">Whole embryos</tissue>
    </source>
</reference>
<accession>A0A9Q0S6S8</accession>
<comment type="caution">
    <text evidence="1">The sequence shown here is derived from an EMBL/GenBank/DDBJ whole genome shotgun (WGS) entry which is preliminary data.</text>
</comment>
<dbReference type="AlphaFoldDB" id="A0A9Q0S6S8"/>
<evidence type="ECO:0000313" key="2">
    <source>
        <dbReference type="Proteomes" id="UP001151699"/>
    </source>
</evidence>
<sequence>MRIEDLIESEIKASASEIRQRILLCPSSPAIKDTSFKRQVLCQTMLKEYKCSESKQKVIFESCVYNFEKQLSGAVKTSVLCNIKYPKRIDAEDGSRIKLVVCLDAFTLYPKKLLKLLLVSSTLCNRSFYGGFTLKHPSFLIKLANKDLPRLMFKMFIGHKTHSRNRLSSKIGDKAYGCERINKKEQEQSFRKNILKKSIDSMSINIVYYTNTKLNHFFHSIPNIIGDGDIFVLTNFLDHSLGFHLCQRKASEIVVIELIVTLGRRRWVTFVNMRKIMSDIKYIWNQFSAISSFLLVQLFQKEVYAPYFFRRMRRIHKIYHLIAKYVGRNIIRAAKRIPSNVTVTYPTLILIQIINNKRGRTLRNNSVQFSHMIQKAEIDLITLRIVFQYNIDSIRHEIETDKALM</sequence>
<proteinExistence type="predicted"/>
<evidence type="ECO:0000313" key="1">
    <source>
        <dbReference type="EMBL" id="KAJ6647497.1"/>
    </source>
</evidence>
<name>A0A9Q0S6S8_9DIPT</name>
<organism evidence="1 2">
    <name type="scientific">Pseudolycoriella hygida</name>
    <dbReference type="NCBI Taxonomy" id="35572"/>
    <lineage>
        <taxon>Eukaryota</taxon>
        <taxon>Metazoa</taxon>
        <taxon>Ecdysozoa</taxon>
        <taxon>Arthropoda</taxon>
        <taxon>Hexapoda</taxon>
        <taxon>Insecta</taxon>
        <taxon>Pterygota</taxon>
        <taxon>Neoptera</taxon>
        <taxon>Endopterygota</taxon>
        <taxon>Diptera</taxon>
        <taxon>Nematocera</taxon>
        <taxon>Sciaroidea</taxon>
        <taxon>Sciaridae</taxon>
        <taxon>Pseudolycoriella</taxon>
    </lineage>
</organism>
<keyword evidence="2" id="KW-1185">Reference proteome</keyword>
<dbReference type="Proteomes" id="UP001151699">
    <property type="component" value="Chromosome A"/>
</dbReference>